<dbReference type="EMBL" id="CAJNJQ010001137">
    <property type="protein sequence ID" value="CAE7122292.1"/>
    <property type="molecule type" value="Genomic_DNA"/>
</dbReference>
<accession>A0A8H3DX26</accession>
<sequence>MLILEPCECYPSDFSNRWRTTHRNGPQQIHSFSKLKANHGLSSFSRSPGKSPSNGRVRLAIYKQSPMLFEIEAGYIFLSVTYTAIQACLGLSRNLCHILGLCFEPLNTVTWTSDRTVIRANNGGTWSRSLFESKLFEQALKPTEVIPYYYRALHEHSDEDVTITTIVTSNRFEALARLVDQYRGPVSAAVHISSSNLTRRATLLASLHDIYSSSPLFTRWVDIHLVTDVHDRQFNMWRNVARLYARTEWVIMLDVDFAVCTDVSGRFKRALEAGGNVARLAKSGRAAFVIPAFEYVVQEDGKDWKTFPTNKQTLVELVNAGKITMFHQSWAPGHNSTDYGQYYSAQPGEVYRVTTYQKSYEPYVIMRHDGPPWCDERFVGYGGNKAACLFSIYLSGIDFYVLSDDFLIHQSHEYAEETRKNERKINKHIYGDFRKELCIEQIAQSLQADTLHKEDKYNLRMECMRTPGVPEIVLQHLLKSEHKEGGPFN</sequence>
<dbReference type="GO" id="GO:0015020">
    <property type="term" value="F:glucuronosyltransferase activity"/>
    <property type="evidence" value="ECO:0007669"/>
    <property type="project" value="TreeGrafter"/>
</dbReference>
<dbReference type="PANTHER" id="PTHR12270:SF25">
    <property type="entry name" value="GLYCOSYLTRANSFERASE-LIKE PROTEIN LARGE"/>
    <property type="match status" value="1"/>
</dbReference>
<dbReference type="PANTHER" id="PTHR12270">
    <property type="entry name" value="GLYCOSYLTRANSFERASE-RELATED"/>
    <property type="match status" value="1"/>
</dbReference>
<dbReference type="Proteomes" id="UP000663827">
    <property type="component" value="Unassembled WGS sequence"/>
</dbReference>
<evidence type="ECO:0000313" key="8">
    <source>
        <dbReference type="Proteomes" id="UP000663827"/>
    </source>
</evidence>
<keyword evidence="4" id="KW-1133">Transmembrane helix</keyword>
<comment type="caution">
    <text evidence="7">The sequence shown here is derived from an EMBL/GenBank/DDBJ whole genome shotgun (WGS) entry which is preliminary data.</text>
</comment>
<comment type="subcellular location">
    <subcellularLocation>
        <location evidence="1">Membrane</location>
        <topology evidence="1">Single-pass type II membrane protein</topology>
    </subcellularLocation>
</comment>
<proteinExistence type="predicted"/>
<dbReference type="InterPro" id="IPR051292">
    <property type="entry name" value="Xyl/GlcA_transferase"/>
</dbReference>
<evidence type="ECO:0000256" key="1">
    <source>
        <dbReference type="ARBA" id="ARBA00004606"/>
    </source>
</evidence>
<evidence type="ECO:0000256" key="2">
    <source>
        <dbReference type="ARBA" id="ARBA00022692"/>
    </source>
</evidence>
<protein>
    <recommendedName>
        <fullName evidence="9">Glycosyltransferase family 49 protein</fullName>
    </recommendedName>
</protein>
<evidence type="ECO:0000256" key="4">
    <source>
        <dbReference type="ARBA" id="ARBA00022989"/>
    </source>
</evidence>
<reference evidence="7" key="1">
    <citation type="submission" date="2021-01" db="EMBL/GenBank/DDBJ databases">
        <authorList>
            <person name="Kaushik A."/>
        </authorList>
    </citation>
    <scope>NUCLEOTIDE SEQUENCE</scope>
    <source>
        <strain evidence="7">AG5</strain>
    </source>
</reference>
<evidence type="ECO:0000256" key="6">
    <source>
        <dbReference type="ARBA" id="ARBA00023180"/>
    </source>
</evidence>
<gene>
    <name evidence="7" type="ORF">RDB_LOCUS56875</name>
</gene>
<organism evidence="7 8">
    <name type="scientific">Rhizoctonia solani</name>
    <dbReference type="NCBI Taxonomy" id="456999"/>
    <lineage>
        <taxon>Eukaryota</taxon>
        <taxon>Fungi</taxon>
        <taxon>Dikarya</taxon>
        <taxon>Basidiomycota</taxon>
        <taxon>Agaricomycotina</taxon>
        <taxon>Agaricomycetes</taxon>
        <taxon>Cantharellales</taxon>
        <taxon>Ceratobasidiaceae</taxon>
        <taxon>Rhizoctonia</taxon>
    </lineage>
</organism>
<dbReference type="GO" id="GO:0042285">
    <property type="term" value="F:xylosyltransferase activity"/>
    <property type="evidence" value="ECO:0007669"/>
    <property type="project" value="TreeGrafter"/>
</dbReference>
<evidence type="ECO:0008006" key="9">
    <source>
        <dbReference type="Google" id="ProtNLM"/>
    </source>
</evidence>
<dbReference type="AlphaFoldDB" id="A0A8H3DX26"/>
<keyword evidence="5" id="KW-0472">Membrane</keyword>
<keyword evidence="6" id="KW-0325">Glycoprotein</keyword>
<evidence type="ECO:0000256" key="3">
    <source>
        <dbReference type="ARBA" id="ARBA00022968"/>
    </source>
</evidence>
<dbReference type="Pfam" id="PF13896">
    <property type="entry name" value="Glyco_transf_49"/>
    <property type="match status" value="2"/>
</dbReference>
<dbReference type="GO" id="GO:0035269">
    <property type="term" value="P:protein O-linked glycosylation via mannose"/>
    <property type="evidence" value="ECO:0007669"/>
    <property type="project" value="TreeGrafter"/>
</dbReference>
<keyword evidence="3" id="KW-0735">Signal-anchor</keyword>
<evidence type="ECO:0000256" key="5">
    <source>
        <dbReference type="ARBA" id="ARBA00023136"/>
    </source>
</evidence>
<dbReference type="GO" id="GO:0016020">
    <property type="term" value="C:membrane"/>
    <property type="evidence" value="ECO:0007669"/>
    <property type="project" value="UniProtKB-SubCell"/>
</dbReference>
<keyword evidence="2" id="KW-0812">Transmembrane</keyword>
<evidence type="ECO:0000313" key="7">
    <source>
        <dbReference type="EMBL" id="CAE7122292.1"/>
    </source>
</evidence>
<name>A0A8H3DX26_9AGAM</name>